<reference evidence="8 9" key="1">
    <citation type="journal article" date="2016" name="Sci. Rep.">
        <title>Metabolic traits of an uncultured archaeal lineage -MSBL1- from brine pools of the Red Sea.</title>
        <authorList>
            <person name="Mwirichia R."/>
            <person name="Alam I."/>
            <person name="Rashid M."/>
            <person name="Vinu M."/>
            <person name="Ba-Alawi W."/>
            <person name="Anthony Kamau A."/>
            <person name="Kamanda Ngugi D."/>
            <person name="Goker M."/>
            <person name="Klenk H.P."/>
            <person name="Bajic V."/>
            <person name="Stingl U."/>
        </authorList>
    </citation>
    <scope>NUCLEOTIDE SEQUENCE [LARGE SCALE GENOMIC DNA]</scope>
    <source>
        <strain evidence="8">SCGC-AAA382A20</strain>
    </source>
</reference>
<evidence type="ECO:0000313" key="8">
    <source>
        <dbReference type="EMBL" id="KXB07615.1"/>
    </source>
</evidence>
<comment type="caution">
    <text evidence="8">The sequence shown here is derived from an EMBL/GenBank/DDBJ whole genome shotgun (WGS) entry which is preliminary data.</text>
</comment>
<evidence type="ECO:0000256" key="3">
    <source>
        <dbReference type="ARBA" id="ARBA00023125"/>
    </source>
</evidence>
<keyword evidence="4" id="KW-0233">DNA recombination</keyword>
<dbReference type="InterPro" id="IPR002104">
    <property type="entry name" value="Integrase_catalytic"/>
</dbReference>
<dbReference type="Pfam" id="PF02899">
    <property type="entry name" value="Phage_int_SAM_1"/>
    <property type="match status" value="1"/>
</dbReference>
<comment type="similarity">
    <text evidence="1">Belongs to the 'phage' integrase family.</text>
</comment>
<dbReference type="InterPro" id="IPR004107">
    <property type="entry name" value="Integrase_SAM-like_N"/>
</dbReference>
<dbReference type="EMBL" id="LHYE01000004">
    <property type="protein sequence ID" value="KXB07615.1"/>
    <property type="molecule type" value="Genomic_DNA"/>
</dbReference>
<dbReference type="Gene3D" id="1.10.150.130">
    <property type="match status" value="1"/>
</dbReference>
<evidence type="ECO:0008006" key="10">
    <source>
        <dbReference type="Google" id="ProtNLM"/>
    </source>
</evidence>
<dbReference type="Gene3D" id="1.10.443.10">
    <property type="entry name" value="Intergrase catalytic core"/>
    <property type="match status" value="1"/>
</dbReference>
<keyword evidence="9" id="KW-1185">Reference proteome</keyword>
<sequence>MSKNSKQNSRNGEPYIRLHKGYWHLYYRNPDPSKNYPVHKSLSLKEGEEEKARRIEAEARLVWKQNEAEFQKNPSKIGQVMSQFVSDKVAARKTSVTEGKMTGKRFEELLDEFLKSKSNKAKQTYQTYKVHLNNIKKHMDGQQKITDIGPSDIEEYINDRLNKDGIHKKTANKELTTLKGIFKFGQKRGYLSRNPAQTVETLSIEPKDKEKLDNPVYIPKEVYRAMLNSRASRGLFPVRQVMFMLYHTGMRIGELLRLKWKDIDLENHLIHVTASPQKGGDRDPYMVSRQLRLYMSIAKDWALKIYKKGKWGNNISFSNLAVIANGKGKSWNYSNLLNRKWWPFLKELSEEKPEVFSKLQEAAGKNGDKPVSFHDFRHTFITDLLSQGVNPIVVGWLVGHRELHTQRRYTHLCYRHFTEEFKDYKR</sequence>
<dbReference type="InterPro" id="IPR011010">
    <property type="entry name" value="DNA_brk_join_enz"/>
</dbReference>
<evidence type="ECO:0000256" key="4">
    <source>
        <dbReference type="ARBA" id="ARBA00023172"/>
    </source>
</evidence>
<feature type="domain" description="Core-binding (CB)" evidence="7">
    <location>
        <begin position="104"/>
        <end position="186"/>
    </location>
</feature>
<organism evidence="8 9">
    <name type="scientific">candidate division MSBL1 archaeon SCGC-AAA382A20</name>
    <dbReference type="NCBI Taxonomy" id="1698280"/>
    <lineage>
        <taxon>Archaea</taxon>
        <taxon>Methanobacteriati</taxon>
        <taxon>Methanobacteriota</taxon>
        <taxon>candidate division MSBL1</taxon>
    </lineage>
</organism>
<proteinExistence type="inferred from homology"/>
<dbReference type="GO" id="GO:0006310">
    <property type="term" value="P:DNA recombination"/>
    <property type="evidence" value="ECO:0007669"/>
    <property type="project" value="UniProtKB-KW"/>
</dbReference>
<dbReference type="PANTHER" id="PTHR30349:SF64">
    <property type="entry name" value="PROPHAGE INTEGRASE INTD-RELATED"/>
    <property type="match status" value="1"/>
</dbReference>
<dbReference type="CDD" id="cd00397">
    <property type="entry name" value="DNA_BRE_C"/>
    <property type="match status" value="1"/>
</dbReference>
<dbReference type="Pfam" id="PF00589">
    <property type="entry name" value="Phage_integrase"/>
    <property type="match status" value="1"/>
</dbReference>
<dbReference type="InterPro" id="IPR044068">
    <property type="entry name" value="CB"/>
</dbReference>
<dbReference type="InterPro" id="IPR013762">
    <property type="entry name" value="Integrase-like_cat_sf"/>
</dbReference>
<dbReference type="InterPro" id="IPR050090">
    <property type="entry name" value="Tyrosine_recombinase_XerCD"/>
</dbReference>
<dbReference type="GO" id="GO:0003677">
    <property type="term" value="F:DNA binding"/>
    <property type="evidence" value="ECO:0007669"/>
    <property type="project" value="UniProtKB-UniRule"/>
</dbReference>
<dbReference type="InterPro" id="IPR010998">
    <property type="entry name" value="Integrase_recombinase_N"/>
</dbReference>
<evidence type="ECO:0000259" key="7">
    <source>
        <dbReference type="PROSITE" id="PS51900"/>
    </source>
</evidence>
<keyword evidence="2" id="KW-0229">DNA integration</keyword>
<accession>A0A133VMC1</accession>
<name>A0A133VMC1_9EURY</name>
<evidence type="ECO:0000256" key="2">
    <source>
        <dbReference type="ARBA" id="ARBA00022908"/>
    </source>
</evidence>
<evidence type="ECO:0000256" key="1">
    <source>
        <dbReference type="ARBA" id="ARBA00008857"/>
    </source>
</evidence>
<evidence type="ECO:0000259" key="6">
    <source>
        <dbReference type="PROSITE" id="PS51898"/>
    </source>
</evidence>
<gene>
    <name evidence="8" type="ORF">AKJ51_00670</name>
</gene>
<dbReference type="PROSITE" id="PS51900">
    <property type="entry name" value="CB"/>
    <property type="match status" value="1"/>
</dbReference>
<dbReference type="AlphaFoldDB" id="A0A133VMC1"/>
<protein>
    <recommendedName>
        <fullName evidence="10">Tyr recombinase domain-containing protein</fullName>
    </recommendedName>
</protein>
<evidence type="ECO:0000256" key="5">
    <source>
        <dbReference type="PROSITE-ProRule" id="PRU01248"/>
    </source>
</evidence>
<dbReference type="PROSITE" id="PS51898">
    <property type="entry name" value="TYR_RECOMBINASE"/>
    <property type="match status" value="1"/>
</dbReference>
<dbReference type="Proteomes" id="UP000070263">
    <property type="component" value="Unassembled WGS sequence"/>
</dbReference>
<keyword evidence="3 5" id="KW-0238">DNA-binding</keyword>
<dbReference type="GO" id="GO:0015074">
    <property type="term" value="P:DNA integration"/>
    <property type="evidence" value="ECO:0007669"/>
    <property type="project" value="UniProtKB-KW"/>
</dbReference>
<feature type="domain" description="Tyr recombinase" evidence="6">
    <location>
        <begin position="213"/>
        <end position="422"/>
    </location>
</feature>
<dbReference type="SUPFAM" id="SSF56349">
    <property type="entry name" value="DNA breaking-rejoining enzymes"/>
    <property type="match status" value="1"/>
</dbReference>
<dbReference type="PANTHER" id="PTHR30349">
    <property type="entry name" value="PHAGE INTEGRASE-RELATED"/>
    <property type="match status" value="1"/>
</dbReference>
<evidence type="ECO:0000313" key="9">
    <source>
        <dbReference type="Proteomes" id="UP000070263"/>
    </source>
</evidence>